<feature type="region of interest" description="Disordered" evidence="4">
    <location>
        <begin position="1974"/>
        <end position="2064"/>
    </location>
</feature>
<dbReference type="Gene3D" id="3.30.40.10">
    <property type="entry name" value="Zinc/RING finger domain, C3HC4 (zinc finger)"/>
    <property type="match status" value="1"/>
</dbReference>
<dbReference type="PANTHER" id="PTHR16266">
    <property type="entry name" value="WD REPEAT DOMAIN 9"/>
    <property type="match status" value="1"/>
</dbReference>
<evidence type="ECO:0000259" key="5">
    <source>
        <dbReference type="PROSITE" id="PS50014"/>
    </source>
</evidence>
<protein>
    <recommendedName>
        <fullName evidence="5">Bromo domain-containing protein</fullName>
    </recommendedName>
</protein>
<dbReference type="PROSITE" id="PS50014">
    <property type="entry name" value="BROMODOMAIN_2"/>
    <property type="match status" value="1"/>
</dbReference>
<keyword evidence="7" id="KW-1185">Reference proteome</keyword>
<organism evidence="6 7">
    <name type="scientific">Theileria orientalis strain Shintoku</name>
    <dbReference type="NCBI Taxonomy" id="869250"/>
    <lineage>
        <taxon>Eukaryota</taxon>
        <taxon>Sar</taxon>
        <taxon>Alveolata</taxon>
        <taxon>Apicomplexa</taxon>
        <taxon>Aconoidasida</taxon>
        <taxon>Piroplasmida</taxon>
        <taxon>Theileriidae</taxon>
        <taxon>Theileria</taxon>
    </lineage>
</organism>
<dbReference type="SMART" id="SM00320">
    <property type="entry name" value="WD40"/>
    <property type="match status" value="4"/>
</dbReference>
<feature type="region of interest" description="Disordered" evidence="4">
    <location>
        <begin position="1902"/>
        <end position="1933"/>
    </location>
</feature>
<dbReference type="Gene3D" id="1.20.920.10">
    <property type="entry name" value="Bromodomain-like"/>
    <property type="match status" value="1"/>
</dbReference>
<dbReference type="PROSITE" id="PS50082">
    <property type="entry name" value="WD_REPEATS_2"/>
    <property type="match status" value="2"/>
</dbReference>
<feature type="compositionally biased region" description="Polar residues" evidence="4">
    <location>
        <begin position="952"/>
        <end position="963"/>
    </location>
</feature>
<dbReference type="InterPro" id="IPR001680">
    <property type="entry name" value="WD40_rpt"/>
</dbReference>
<keyword evidence="3" id="KW-0853">WD repeat</keyword>
<proteinExistence type="predicted"/>
<dbReference type="InterPro" id="IPR052060">
    <property type="entry name" value="Bromo_WD_repeat"/>
</dbReference>
<dbReference type="SUPFAM" id="SSF47370">
    <property type="entry name" value="Bromodomain"/>
    <property type="match status" value="1"/>
</dbReference>
<dbReference type="GeneID" id="20713811"/>
<gene>
    <name evidence="6" type="ORF">TOT_010000975</name>
</gene>
<feature type="compositionally biased region" description="Low complexity" evidence="4">
    <location>
        <begin position="1982"/>
        <end position="1992"/>
    </location>
</feature>
<dbReference type="STRING" id="869250.J4D6E0"/>
<evidence type="ECO:0000256" key="4">
    <source>
        <dbReference type="SAM" id="MobiDB-lite"/>
    </source>
</evidence>
<dbReference type="PROSITE" id="PS50294">
    <property type="entry name" value="WD_REPEATS_REGION"/>
    <property type="match status" value="1"/>
</dbReference>
<feature type="region of interest" description="Disordered" evidence="4">
    <location>
        <begin position="1290"/>
        <end position="1313"/>
    </location>
</feature>
<keyword evidence="1 2" id="KW-0103">Bromodomain</keyword>
<feature type="repeat" description="WD" evidence="3">
    <location>
        <begin position="213"/>
        <end position="247"/>
    </location>
</feature>
<dbReference type="OrthoDB" id="538223at2759"/>
<evidence type="ECO:0000313" key="7">
    <source>
        <dbReference type="Proteomes" id="UP000003786"/>
    </source>
</evidence>
<feature type="compositionally biased region" description="Low complexity" evidence="4">
    <location>
        <begin position="2022"/>
        <end position="2046"/>
    </location>
</feature>
<dbReference type="InterPro" id="IPR015943">
    <property type="entry name" value="WD40/YVTN_repeat-like_dom_sf"/>
</dbReference>
<feature type="compositionally biased region" description="Basic and acidic residues" evidence="4">
    <location>
        <begin position="2258"/>
        <end position="2269"/>
    </location>
</feature>
<feature type="compositionally biased region" description="Polar residues" evidence="4">
    <location>
        <begin position="1159"/>
        <end position="1181"/>
    </location>
</feature>
<feature type="region of interest" description="Disordered" evidence="4">
    <location>
        <begin position="1335"/>
        <end position="1494"/>
    </location>
</feature>
<feature type="compositionally biased region" description="Basic and acidic residues" evidence="4">
    <location>
        <begin position="1459"/>
        <end position="1469"/>
    </location>
</feature>
<feature type="repeat" description="WD" evidence="3">
    <location>
        <begin position="178"/>
        <end position="212"/>
    </location>
</feature>
<dbReference type="SUPFAM" id="SSF50978">
    <property type="entry name" value="WD40 repeat-like"/>
    <property type="match status" value="1"/>
</dbReference>
<dbReference type="GO" id="GO:0008360">
    <property type="term" value="P:regulation of cell shape"/>
    <property type="evidence" value="ECO:0007669"/>
    <property type="project" value="TreeGrafter"/>
</dbReference>
<reference evidence="6 7" key="1">
    <citation type="journal article" date="2012" name="MBio">
        <title>Comparative genome analysis of three eukaryotic parasites with differing abilities to transform leukocytes reveals key mediators of Theileria-induced leukocyte transformation.</title>
        <authorList>
            <person name="Hayashida K."/>
            <person name="Hara Y."/>
            <person name="Abe T."/>
            <person name="Yamasaki C."/>
            <person name="Toyoda A."/>
            <person name="Kosuge T."/>
            <person name="Suzuki Y."/>
            <person name="Sato Y."/>
            <person name="Kawashima S."/>
            <person name="Katayama T."/>
            <person name="Wakaguri H."/>
            <person name="Inoue N."/>
            <person name="Homma K."/>
            <person name="Tada-Umezaki M."/>
            <person name="Yagi Y."/>
            <person name="Fujii Y."/>
            <person name="Habara T."/>
            <person name="Kanehisa M."/>
            <person name="Watanabe H."/>
            <person name="Ito K."/>
            <person name="Gojobori T."/>
            <person name="Sugawara H."/>
            <person name="Imanishi T."/>
            <person name="Weir W."/>
            <person name="Gardner M."/>
            <person name="Pain A."/>
            <person name="Shiels B."/>
            <person name="Hattori M."/>
            <person name="Nene V."/>
            <person name="Sugimoto C."/>
        </authorList>
    </citation>
    <scope>NUCLEOTIDE SEQUENCE [LARGE SCALE GENOMIC DNA]</scope>
    <source>
        <strain evidence="6 7">Shintoku</strain>
    </source>
</reference>
<evidence type="ECO:0000313" key="6">
    <source>
        <dbReference type="EMBL" id="BAM39520.1"/>
    </source>
</evidence>
<dbReference type="VEuPathDB" id="PiroplasmaDB:TOT_010000975"/>
<feature type="region of interest" description="Disordered" evidence="4">
    <location>
        <begin position="2253"/>
        <end position="2312"/>
    </location>
</feature>
<dbReference type="EMBL" id="AP011946">
    <property type="protein sequence ID" value="BAM39520.1"/>
    <property type="molecule type" value="Genomic_DNA"/>
</dbReference>
<dbReference type="PANTHER" id="PTHR16266:SF17">
    <property type="entry name" value="BRWD3"/>
    <property type="match status" value="1"/>
</dbReference>
<dbReference type="InterPro" id="IPR013083">
    <property type="entry name" value="Znf_RING/FYVE/PHD"/>
</dbReference>
<feature type="region of interest" description="Disordered" evidence="4">
    <location>
        <begin position="1150"/>
        <end position="1181"/>
    </location>
</feature>
<dbReference type="Pfam" id="PF00400">
    <property type="entry name" value="WD40"/>
    <property type="match status" value="1"/>
</dbReference>
<dbReference type="Pfam" id="PF00439">
    <property type="entry name" value="Bromodomain"/>
    <property type="match status" value="1"/>
</dbReference>
<dbReference type="KEGG" id="tot:TOT_010000975"/>
<accession>J4D6E0</accession>
<dbReference type="Proteomes" id="UP000003786">
    <property type="component" value="Chromosome 1"/>
</dbReference>
<feature type="compositionally biased region" description="Polar residues" evidence="4">
    <location>
        <begin position="671"/>
        <end position="683"/>
    </location>
</feature>
<feature type="region of interest" description="Disordered" evidence="4">
    <location>
        <begin position="943"/>
        <end position="1096"/>
    </location>
</feature>
<evidence type="ECO:0000256" key="3">
    <source>
        <dbReference type="PROSITE-ProRule" id="PRU00221"/>
    </source>
</evidence>
<dbReference type="eggNOG" id="KOG0644">
    <property type="taxonomic scope" value="Eukaryota"/>
</dbReference>
<dbReference type="GO" id="GO:0005634">
    <property type="term" value="C:nucleus"/>
    <property type="evidence" value="ECO:0007669"/>
    <property type="project" value="TreeGrafter"/>
</dbReference>
<evidence type="ECO:0000256" key="1">
    <source>
        <dbReference type="ARBA" id="ARBA00023117"/>
    </source>
</evidence>
<feature type="compositionally biased region" description="Polar residues" evidence="4">
    <location>
        <begin position="2047"/>
        <end position="2064"/>
    </location>
</feature>
<feature type="compositionally biased region" description="Basic and acidic residues" evidence="4">
    <location>
        <begin position="2292"/>
        <end position="2303"/>
    </location>
</feature>
<feature type="region of interest" description="Disordered" evidence="4">
    <location>
        <begin position="634"/>
        <end position="696"/>
    </location>
</feature>
<dbReference type="InterPro" id="IPR036322">
    <property type="entry name" value="WD40_repeat_dom_sf"/>
</dbReference>
<feature type="compositionally biased region" description="Acidic residues" evidence="4">
    <location>
        <begin position="1387"/>
        <end position="1429"/>
    </location>
</feature>
<dbReference type="GO" id="GO:0006357">
    <property type="term" value="P:regulation of transcription by RNA polymerase II"/>
    <property type="evidence" value="ECO:0007669"/>
    <property type="project" value="TreeGrafter"/>
</dbReference>
<feature type="compositionally biased region" description="Low complexity" evidence="4">
    <location>
        <begin position="1038"/>
        <end position="1057"/>
    </location>
</feature>
<feature type="compositionally biased region" description="Polar residues" evidence="4">
    <location>
        <begin position="1012"/>
        <end position="1032"/>
    </location>
</feature>
<feature type="domain" description="Bromo" evidence="5">
    <location>
        <begin position="2142"/>
        <end position="2208"/>
    </location>
</feature>
<dbReference type="SMART" id="SM00297">
    <property type="entry name" value="BROMO"/>
    <property type="match status" value="1"/>
</dbReference>
<sequence>MATETDEICKIEPEKELELEVLKILASTCDKHIEEVLERKRVQPSSPEGEREDEKEELKSVSKVISSLLYDFSRSLQNQTSSFNTFDLIEKSCDSIKKKLKVISHSKWNRIQNKKYKNVYHKILKRSLDPTYRRSTEQINDDFKVIFRKIDRTVNIWAHQVLYDDLNVEKSYNEPPQVQVIRFDKSGEVIITGGSEGMIKLWDVYSCKAIMSLKRHSGAITNIDVHPTNAFIVSSCEGGEIWLWEVSYNFYRPHRMLKSTYKFLWVRFLVNDCRLDLSVKSEEGRGRMDDHERRVWEKSLDETLIVSLDASSTLRVYKMRELLSSSSGDNVYTEVTPLYYLDLFNHNITAYDLSKSSFNGAYLTAIGIEPLDNQDFESGDLDCINTGMNFIKNDTFHKSNLNIKGRYRDLIGKSGFALLMIPLNDPSELEEMDAPGRGEEERVVKRGHEEEGLCRCDAKLESSVTCINTCVFCGRQKFRENKRLNLSISHHDGKEQAEQASVPKSMFLWTSQNASELEKFCNEAIPDFTFFNTAAPESSTPNIPTMHYGKLSSSLILPSCMSSGLGSEMESEHFDKLFLNFVNDAHVLSPDVCFANTSTNHISASDDAKIFLWSYEEEVFRSKQLTTKTIERWKNTMGKGDSSRAETKPGSTLTVGNGLQERSHKSKQKQHQYVDQNRSSHQSGARAGAPGERESQSSISNNTLYVVVSLCWSSHDKYVCVADSMVSRYNYKKAIAHARTNLSGLSFFTTDGRRVSDFLHDTLSYHVSCVAFNPVCEEVCVATSYDGLVAILDVKEGVLLKKMSLGASATWLDVQWHPMGHKFVAAQKYGSFSLFSADPTTLYERTPTFQSTYLDFYCNSISYANSAYTGPEPNVVKLRKYYSSFSNVPITLTGDASYEKITKSLEGGPVVFLDERKNNVIMHTTGGFRRWPPVQHYRAAKQGGDFRRVDVSENNPDTSNDGATNVLIEASSGCKGEGSSEGDVSNGSSDNNGDSALNPTTDVTDDAGGELATNNSNKHTETESTATDVTNHTDSKLTTSNTKHTETESTTTDVTNHTHCELTTNGRSLEGGTGSNSGGSQDIGARKASKNSGTSVDSNIIYSTMSRLEGFQEYFEAHYQVDESGDVRKIVNQYLQLMKIVGKYGSERNTENKEAGNMNGRTLTQNCNKTATSRDNGTPTRSMIGKLNGGFNGSVTGGINGSATANFTENPTATLNGTRNGSPTVTPNSNYDEAAQNDKSEYHCYLGDCTVCENYLTVNERAQKYASVKDSFVQLKCLTDKDGNIVRAMPPSARPQDLAESLTPEAVMTPPGRADVESLVDTSMRSRYIGYSSPLSDRQIMSNRTTRTPRERENNAFWGSSTDTMSNIQGDQLVMSSPSEERPLEEGSLDEEEEEEEEDDGEFELDQEEDEEEDDYDDEEDAYTEDDFVPEERVTRSMRAKRAKVKELRKGTRKSSRLVKRESEEGKKDEEDEEVGNDGYSFRTKRGRRDTTEERQVKWARNLSVAIGPVQVKYTREGREDYSGKNCVFCGIGERGDYSKLTRTQSQKLSSTILSRGTEFRPACRLFENTIVGPMGIPRRFHAELDDYFGLLKRVESSTSIFAHASCLLTSRVKMDAANRLLNLPEVLVRCSFDECSFCGSKFATVACEKCKELYHYPCAIAQYQEHKRKARGANTINHCDPLVCKIFTCVDCATKYEKEYLSSECFISKEAREWLMSDEDSFENEFNVQKGDAIVLTSGLFEDKHNAHLSWLTQKNFPILAKVVDIAYIFAEKSIIVPCVLIGSYTEEFEDVCIFVTRKTRLILLRDYLMSIYNMKKMEVGSKVKCRIEGKVKEVEVKGVKQVIKVERPTKLGSQIDMSTLNKIVKASYSIGHHAVNVQDEDKSKWIDAWSISVDNVKVNEGGSGGVGDGSVSDANSSPGDSDGSSVASRSVSIKEVEEYIKMPNGYPDDDIELPGDSTSYVNGDYKNGYPIRIKSNGFMSNSRANSSSRRGNLRSRESSRTSSIDNESGRGSMAGGSTSGKGSSSSHQCDGRSITSSRTSTSDSMDNMGTSNSMDDNTGTSNVIVNGVGTNNSLDNTGTSNVIVNGVGTNNSLDNTGTSNVIVNGVGGNALINEIKLNTFLEVDKQAVMELLGESNYGTFYDLEEAKEEEGWLTDYWKNITMPICIRKIVERLFNQYYRTPEGICGDISLMIGNCMDFNEPSSKYCKLAAELKEKLKKIREQFESPEEWKVTMSYLWPKIRSVVEVWEGTQKSKAHTREEGAKEETAKSSPKRKIRMAEQPTRRSSRLKNNPEKEKREEVRKRKTRYNLR</sequence>
<dbReference type="InterPro" id="IPR036427">
    <property type="entry name" value="Bromodomain-like_sf"/>
</dbReference>
<evidence type="ECO:0000256" key="2">
    <source>
        <dbReference type="PROSITE-ProRule" id="PRU00035"/>
    </source>
</evidence>
<feature type="compositionally biased region" description="Low complexity" evidence="4">
    <location>
        <begin position="1911"/>
        <end position="1933"/>
    </location>
</feature>
<feature type="compositionally biased region" description="Polar residues" evidence="4">
    <location>
        <begin position="1357"/>
        <end position="1378"/>
    </location>
</feature>
<dbReference type="InterPro" id="IPR001487">
    <property type="entry name" value="Bromodomain"/>
</dbReference>
<dbReference type="Gene3D" id="2.130.10.10">
    <property type="entry name" value="YVTN repeat-like/Quinoprotein amine dehydrogenase"/>
    <property type="match status" value="2"/>
</dbReference>
<dbReference type="RefSeq" id="XP_009689821.1">
    <property type="nucleotide sequence ID" value="XM_009691526.1"/>
</dbReference>
<dbReference type="GO" id="GO:0007010">
    <property type="term" value="P:cytoskeleton organization"/>
    <property type="evidence" value="ECO:0007669"/>
    <property type="project" value="TreeGrafter"/>
</dbReference>
<feature type="compositionally biased region" description="Low complexity" evidence="4">
    <location>
        <begin position="981"/>
        <end position="995"/>
    </location>
</feature>
<name>J4D6E0_THEOR</name>